<name>A0ABY9XP21_9FLAO</name>
<dbReference type="EMBL" id="CP134537">
    <property type="protein sequence ID" value="WNH07661.1"/>
    <property type="molecule type" value="Genomic_DNA"/>
</dbReference>
<keyword evidence="2" id="KW-0560">Oxidoreductase</keyword>
<protein>
    <submittedName>
        <fullName evidence="2">SDR family oxidoreductase</fullName>
        <ecNumber evidence="2">1.6.5.2</ecNumber>
    </submittedName>
</protein>
<dbReference type="GO" id="GO:0003955">
    <property type="term" value="F:NAD(P)H dehydrogenase (quinone) activity"/>
    <property type="evidence" value="ECO:0007669"/>
    <property type="project" value="UniProtKB-EC"/>
</dbReference>
<sequence length="288" mass="32103">MILVTGATGEFGRKAIDFLLNNGVNPSEISALVRNENKAVDLKEKGIEIRIGNYNDYNALIKEFNGVDKLLFISGSEIETREIQHKNIVTAAKEADVRHLVYTSFIRNTEVENSAIDFLQNTHLKTENWIKESGIPYTILQNALYLDLLPMFVGDVIQNEVIVQPAKKGKSSAVLRSELAEVAANVLTTEGHKNKVYPLTNPVTNTYEDVAKYISEVTGKKVTYQSPTPDEFKTTLKESGVPDEYIGIFAAFSVAQANGELELQNNSLENLLGRKPTTYKELISQIYK</sequence>
<dbReference type="CDD" id="cd05269">
    <property type="entry name" value="TMR_SDR_a"/>
    <property type="match status" value="1"/>
</dbReference>
<dbReference type="EC" id="1.6.5.2" evidence="2"/>
<dbReference type="InterPro" id="IPR052718">
    <property type="entry name" value="NmrA-type_oxidoreductase"/>
</dbReference>
<dbReference type="SUPFAM" id="SSF51735">
    <property type="entry name" value="NAD(P)-binding Rossmann-fold domains"/>
    <property type="match status" value="1"/>
</dbReference>
<evidence type="ECO:0000313" key="3">
    <source>
        <dbReference type="Proteomes" id="UP001302806"/>
    </source>
</evidence>
<dbReference type="PANTHER" id="PTHR47129:SF1">
    <property type="entry name" value="NMRA-LIKE DOMAIN-CONTAINING PROTEIN"/>
    <property type="match status" value="1"/>
</dbReference>
<feature type="domain" description="NmrA-like" evidence="1">
    <location>
        <begin position="2"/>
        <end position="257"/>
    </location>
</feature>
<dbReference type="Gene3D" id="3.90.25.10">
    <property type="entry name" value="UDP-galactose 4-epimerase, domain 1"/>
    <property type="match status" value="1"/>
</dbReference>
<evidence type="ECO:0000313" key="2">
    <source>
        <dbReference type="EMBL" id="WNH07661.1"/>
    </source>
</evidence>
<proteinExistence type="predicted"/>
<dbReference type="InterPro" id="IPR036291">
    <property type="entry name" value="NAD(P)-bd_dom_sf"/>
</dbReference>
<dbReference type="Proteomes" id="UP001302806">
    <property type="component" value="Chromosome"/>
</dbReference>
<gene>
    <name evidence="2" type="ORF">RHP51_10615</name>
</gene>
<dbReference type="RefSeq" id="WP_415864548.1">
    <property type="nucleotide sequence ID" value="NZ_CP134537.1"/>
</dbReference>
<dbReference type="Gene3D" id="3.40.50.720">
    <property type="entry name" value="NAD(P)-binding Rossmann-like Domain"/>
    <property type="match status" value="1"/>
</dbReference>
<accession>A0ABY9XP21</accession>
<dbReference type="InterPro" id="IPR008030">
    <property type="entry name" value="NmrA-like"/>
</dbReference>
<evidence type="ECO:0000259" key="1">
    <source>
        <dbReference type="Pfam" id="PF05368"/>
    </source>
</evidence>
<dbReference type="PANTHER" id="PTHR47129">
    <property type="entry name" value="QUINONE OXIDOREDUCTASE 2"/>
    <property type="match status" value="1"/>
</dbReference>
<reference evidence="2 3" key="1">
    <citation type="submission" date="2023-09" db="EMBL/GenBank/DDBJ databases">
        <title>Thalassobella suaedae gen. nov., sp. nov., a marine bacterium of the family Flavobacteriaceae isolated from a halophyte Suaeda japonica.</title>
        <authorList>
            <person name="Lee S.Y."/>
            <person name="Hwang C.Y."/>
        </authorList>
    </citation>
    <scope>NUCLEOTIDE SEQUENCE [LARGE SCALE GENOMIC DNA]</scope>
    <source>
        <strain evidence="2 3">HL-DH14</strain>
    </source>
</reference>
<dbReference type="Pfam" id="PF05368">
    <property type="entry name" value="NmrA"/>
    <property type="match status" value="1"/>
</dbReference>
<organism evidence="2 3">
    <name type="scientific">Thalassobellus suaedae</name>
    <dbReference type="NCBI Taxonomy" id="3074124"/>
    <lineage>
        <taxon>Bacteria</taxon>
        <taxon>Pseudomonadati</taxon>
        <taxon>Bacteroidota</taxon>
        <taxon>Flavobacteriia</taxon>
        <taxon>Flavobacteriales</taxon>
        <taxon>Flavobacteriaceae</taxon>
        <taxon>Thalassobellus</taxon>
    </lineage>
</organism>